<sequence>MRITIAFTVNADGSNKLPPFFTGHAKPRCFERKTAIQLSFVYKSNKKAWMTGFLFHECIKIWALPPNTTPKVQSMDAGIISVFKKRYRGFHLQNTLDRDERNELNLYKVDQLTAMRWSLTAWSEITTIKNRIHHTGLMDGPAERQEAGTGAAVQERESPGDIRVIGHPAAVPADTPPRGRLCCASDRLRRRQAGAIAVAAAASVWRRWARAPGGPAMRGTGHPAGLRGRKTERERRKAGWKPKEVPVTFHSDSHWSFCGVNPWYIAGVLLSGVRPLLSDGGAAFRSGLTPAAEKRWTFRASAIAFAIPRPHLRRHRYLEVRRVGAVRYPETNGKGPLGEEPGSGGKGLLDEIRRKATRRALQVRQPREKRKRALTENCAERLLTEEAEVVLLEADRDADRDANRGDQPELSSETSMPSGENANPEADCNADHGSPDR</sequence>
<dbReference type="Proteomes" id="UP000673691">
    <property type="component" value="Unassembled WGS sequence"/>
</dbReference>
<protein>
    <recommendedName>
        <fullName evidence="2">DDE-1 domain-containing protein</fullName>
    </recommendedName>
</protein>
<feature type="domain" description="DDE-1" evidence="2">
    <location>
        <begin position="59"/>
        <end position="126"/>
    </location>
</feature>
<dbReference type="PANTHER" id="PTHR19303:SF73">
    <property type="entry name" value="PROTEIN PDC2"/>
    <property type="match status" value="1"/>
</dbReference>
<gene>
    <name evidence="3" type="ORF">BJ554DRAFT_3470</name>
</gene>
<feature type="compositionally biased region" description="Basic and acidic residues" evidence="1">
    <location>
        <begin position="229"/>
        <end position="240"/>
    </location>
</feature>
<dbReference type="GO" id="GO:0003677">
    <property type="term" value="F:DNA binding"/>
    <property type="evidence" value="ECO:0007669"/>
    <property type="project" value="TreeGrafter"/>
</dbReference>
<dbReference type="InterPro" id="IPR050863">
    <property type="entry name" value="CenT-Element_Derived"/>
</dbReference>
<evidence type="ECO:0000259" key="2">
    <source>
        <dbReference type="Pfam" id="PF03184"/>
    </source>
</evidence>
<dbReference type="PANTHER" id="PTHR19303">
    <property type="entry name" value="TRANSPOSON"/>
    <property type="match status" value="1"/>
</dbReference>
<evidence type="ECO:0000313" key="3">
    <source>
        <dbReference type="EMBL" id="KAG5456709.1"/>
    </source>
</evidence>
<feature type="region of interest" description="Disordered" evidence="1">
    <location>
        <begin position="212"/>
        <end position="240"/>
    </location>
</feature>
<dbReference type="InterPro" id="IPR004875">
    <property type="entry name" value="DDE_SF_endonuclease_dom"/>
</dbReference>
<feature type="region of interest" description="Disordered" evidence="1">
    <location>
        <begin position="393"/>
        <end position="437"/>
    </location>
</feature>
<proteinExistence type="predicted"/>
<keyword evidence="4" id="KW-1185">Reference proteome</keyword>
<dbReference type="AlphaFoldDB" id="A0A8H7ZP58"/>
<dbReference type="GO" id="GO:0005634">
    <property type="term" value="C:nucleus"/>
    <property type="evidence" value="ECO:0007669"/>
    <property type="project" value="TreeGrafter"/>
</dbReference>
<dbReference type="Pfam" id="PF03184">
    <property type="entry name" value="DDE_1"/>
    <property type="match status" value="1"/>
</dbReference>
<feature type="compositionally biased region" description="Basic and acidic residues" evidence="1">
    <location>
        <begin position="393"/>
        <end position="407"/>
    </location>
</feature>
<accession>A0A8H7ZP58</accession>
<feature type="region of interest" description="Disordered" evidence="1">
    <location>
        <begin position="139"/>
        <end position="159"/>
    </location>
</feature>
<organism evidence="3 4">
    <name type="scientific">Olpidium bornovanus</name>
    <dbReference type="NCBI Taxonomy" id="278681"/>
    <lineage>
        <taxon>Eukaryota</taxon>
        <taxon>Fungi</taxon>
        <taxon>Fungi incertae sedis</taxon>
        <taxon>Olpidiomycota</taxon>
        <taxon>Olpidiomycotina</taxon>
        <taxon>Olpidiomycetes</taxon>
        <taxon>Olpidiales</taxon>
        <taxon>Olpidiaceae</taxon>
        <taxon>Olpidium</taxon>
    </lineage>
</organism>
<reference evidence="3 4" key="1">
    <citation type="journal article" name="Sci. Rep.">
        <title>Genome-scale phylogenetic analyses confirm Olpidium as the closest living zoosporic fungus to the non-flagellated, terrestrial fungi.</title>
        <authorList>
            <person name="Chang Y."/>
            <person name="Rochon D."/>
            <person name="Sekimoto S."/>
            <person name="Wang Y."/>
            <person name="Chovatia M."/>
            <person name="Sandor L."/>
            <person name="Salamov A."/>
            <person name="Grigoriev I.V."/>
            <person name="Stajich J.E."/>
            <person name="Spatafora J.W."/>
        </authorList>
    </citation>
    <scope>NUCLEOTIDE SEQUENCE [LARGE SCALE GENOMIC DNA]</scope>
    <source>
        <strain evidence="3">S191</strain>
    </source>
</reference>
<comment type="caution">
    <text evidence="3">The sequence shown here is derived from an EMBL/GenBank/DDBJ whole genome shotgun (WGS) entry which is preliminary data.</text>
</comment>
<evidence type="ECO:0000256" key="1">
    <source>
        <dbReference type="SAM" id="MobiDB-lite"/>
    </source>
</evidence>
<dbReference type="OrthoDB" id="162969at2759"/>
<dbReference type="EMBL" id="JAEFCI010011292">
    <property type="protein sequence ID" value="KAG5456709.1"/>
    <property type="molecule type" value="Genomic_DNA"/>
</dbReference>
<evidence type="ECO:0000313" key="4">
    <source>
        <dbReference type="Proteomes" id="UP000673691"/>
    </source>
</evidence>
<feature type="compositionally biased region" description="Polar residues" evidence="1">
    <location>
        <begin position="409"/>
        <end position="421"/>
    </location>
</feature>
<name>A0A8H7ZP58_9FUNG</name>
<feature type="region of interest" description="Disordered" evidence="1">
    <location>
        <begin position="329"/>
        <end position="348"/>
    </location>
</feature>